<dbReference type="GO" id="GO:0000030">
    <property type="term" value="F:mannosyltransferase activity"/>
    <property type="evidence" value="ECO:0007669"/>
    <property type="project" value="TreeGrafter"/>
</dbReference>
<dbReference type="PANTHER" id="PTHR32385">
    <property type="entry name" value="MANNOSYL PHOSPHORYLINOSITOL CERAMIDE SYNTHASE"/>
    <property type="match status" value="1"/>
</dbReference>
<evidence type="ECO:0000313" key="2">
    <source>
        <dbReference type="Proteomes" id="UP000239711"/>
    </source>
</evidence>
<dbReference type="InterPro" id="IPR051706">
    <property type="entry name" value="Glycosyltransferase_domain"/>
</dbReference>
<dbReference type="SUPFAM" id="SSF53448">
    <property type="entry name" value="Nucleotide-diphospho-sugar transferases"/>
    <property type="match status" value="1"/>
</dbReference>
<organism evidence="1 2">
    <name type="scientific">Sphingobacterium haloxyli</name>
    <dbReference type="NCBI Taxonomy" id="2100533"/>
    <lineage>
        <taxon>Bacteria</taxon>
        <taxon>Pseudomonadati</taxon>
        <taxon>Bacteroidota</taxon>
        <taxon>Sphingobacteriia</taxon>
        <taxon>Sphingobacteriales</taxon>
        <taxon>Sphingobacteriaceae</taxon>
        <taxon>Sphingobacterium</taxon>
    </lineage>
</organism>
<evidence type="ECO:0000313" key="1">
    <source>
        <dbReference type="EMBL" id="PRD48208.1"/>
    </source>
</evidence>
<dbReference type="Proteomes" id="UP000239711">
    <property type="component" value="Unassembled WGS sequence"/>
</dbReference>
<dbReference type="GO" id="GO:0051999">
    <property type="term" value="P:mannosyl-inositol phosphorylceramide biosynthetic process"/>
    <property type="evidence" value="ECO:0007669"/>
    <property type="project" value="TreeGrafter"/>
</dbReference>
<keyword evidence="2" id="KW-1185">Reference proteome</keyword>
<dbReference type="OrthoDB" id="9802881at2"/>
<dbReference type="Gene3D" id="3.90.550.20">
    <property type="match status" value="1"/>
</dbReference>
<dbReference type="InterPro" id="IPR008441">
    <property type="entry name" value="AfumC-like_glycosyl_Trfase"/>
</dbReference>
<reference evidence="1 2" key="1">
    <citation type="submission" date="2018-02" db="EMBL/GenBank/DDBJ databases">
        <title>The draft genome of Sphingobacterium sp. 5JN-11.</title>
        <authorList>
            <person name="Liu L."/>
            <person name="Li L."/>
            <person name="Liang L."/>
            <person name="Zhang X."/>
            <person name="Wang T."/>
        </authorList>
    </citation>
    <scope>NUCLEOTIDE SEQUENCE [LARGE SCALE GENOMIC DNA]</scope>
    <source>
        <strain evidence="1 2">5JN-11</strain>
    </source>
</reference>
<protein>
    <recommendedName>
        <fullName evidence="3">Mannosyltransferase</fullName>
    </recommendedName>
</protein>
<dbReference type="InterPro" id="IPR029044">
    <property type="entry name" value="Nucleotide-diphossugar_trans"/>
</dbReference>
<gene>
    <name evidence="1" type="ORF">C5745_06790</name>
</gene>
<comment type="caution">
    <text evidence="1">The sequence shown here is derived from an EMBL/GenBank/DDBJ whole genome shotgun (WGS) entry which is preliminary data.</text>
</comment>
<dbReference type="Pfam" id="PF05704">
    <property type="entry name" value="Caps_synth"/>
    <property type="match status" value="1"/>
</dbReference>
<accession>A0A2S9J5Y2</accession>
<evidence type="ECO:0008006" key="3">
    <source>
        <dbReference type="Google" id="ProtNLM"/>
    </source>
</evidence>
<sequence length="320" mass="38039">MIGSFIRKNKLALSFFQEVKCLLVGMKARQFEPRYYPKAEEVMHITRGQAKSHHPIPKLVWVYWENEQMPIYIGQIMEHNKKVNPEYEFRLLNKDTYRSYLPDIVFEDNMPVANKTDVIRLELLYRYGGIWMDATIILRDSLDWIHETNKDNQNELIGFYRDNDTVDYTYPVVETYFMAAPMKSLFVKHWIELFGGITEMGSERFYKSLLKRPDFEEIRQHIPNPSYLLVYLAGQAACREYPDYHIYLKKAEDSALFLQECYRNNYMMNYAICRMKNPMHHLPIIKLCSGDRMFVHVFQKLGLVKKNSLIGFFTNTQNIA</sequence>
<proteinExistence type="predicted"/>
<name>A0A2S9J5Y2_9SPHI</name>
<dbReference type="GO" id="GO:0016020">
    <property type="term" value="C:membrane"/>
    <property type="evidence" value="ECO:0007669"/>
    <property type="project" value="GOC"/>
</dbReference>
<dbReference type="AlphaFoldDB" id="A0A2S9J5Y2"/>
<dbReference type="EMBL" id="PVBQ01000004">
    <property type="protein sequence ID" value="PRD48208.1"/>
    <property type="molecule type" value="Genomic_DNA"/>
</dbReference>
<dbReference type="PANTHER" id="PTHR32385:SF22">
    <property type="entry name" value="MANNOSYL PHOSPHORYLINOSITOL CERAMIDE SYNTHASE SUR1"/>
    <property type="match status" value="1"/>
</dbReference>